<sequence>MQAMTILTQFQEQSDAWQKIPVVLENSPSQHSKVGLPLKDQILPSYFSLDCLEIERIITLSLSRHRDLGLLFEATLNLDCTSDLQPDSPIGLYIGRCRLCISTLEFNQVSDLARILNVFCPINHDRGGQELIMSYVTPLPGIHPLSIETNSMPLRPSHHNHIMTTRDPLTLTYIDFADIYSPDYHKSANSLQRLNDIGSSYINEFNPSLTISPQNHPQSYVGIIFTSCIILSIIHSLFDPSLLTYYFYLGTYFHA</sequence>
<keyword evidence="1" id="KW-0812">Transmembrane</keyword>
<keyword evidence="3" id="KW-1185">Reference proteome</keyword>
<dbReference type="OrthoDB" id="2504561at2759"/>
<name>A0A9Q3CKT8_9BASI</name>
<dbReference type="EMBL" id="AVOT02007884">
    <property type="protein sequence ID" value="MBW0484865.1"/>
    <property type="molecule type" value="Genomic_DNA"/>
</dbReference>
<dbReference type="AlphaFoldDB" id="A0A9Q3CKT8"/>
<protein>
    <submittedName>
        <fullName evidence="2">Uncharacterized protein</fullName>
    </submittedName>
</protein>
<proteinExistence type="predicted"/>
<dbReference type="Proteomes" id="UP000765509">
    <property type="component" value="Unassembled WGS sequence"/>
</dbReference>
<keyword evidence="1" id="KW-1133">Transmembrane helix</keyword>
<evidence type="ECO:0000256" key="1">
    <source>
        <dbReference type="SAM" id="Phobius"/>
    </source>
</evidence>
<evidence type="ECO:0000313" key="2">
    <source>
        <dbReference type="EMBL" id="MBW0484865.1"/>
    </source>
</evidence>
<reference evidence="2" key="1">
    <citation type="submission" date="2021-03" db="EMBL/GenBank/DDBJ databases">
        <title>Draft genome sequence of rust myrtle Austropuccinia psidii MF-1, a brazilian biotype.</title>
        <authorList>
            <person name="Quecine M.C."/>
            <person name="Pachon D.M.R."/>
            <person name="Bonatelli M.L."/>
            <person name="Correr F.H."/>
            <person name="Franceschini L.M."/>
            <person name="Leite T.F."/>
            <person name="Margarido G.R.A."/>
            <person name="Almeida C.A."/>
            <person name="Ferrarezi J.A."/>
            <person name="Labate C.A."/>
        </authorList>
    </citation>
    <scope>NUCLEOTIDE SEQUENCE</scope>
    <source>
        <strain evidence="2">MF-1</strain>
    </source>
</reference>
<comment type="caution">
    <text evidence="2">The sequence shown here is derived from an EMBL/GenBank/DDBJ whole genome shotgun (WGS) entry which is preliminary data.</text>
</comment>
<feature type="transmembrane region" description="Helical" evidence="1">
    <location>
        <begin position="220"/>
        <end position="238"/>
    </location>
</feature>
<organism evidence="2 3">
    <name type="scientific">Austropuccinia psidii MF-1</name>
    <dbReference type="NCBI Taxonomy" id="1389203"/>
    <lineage>
        <taxon>Eukaryota</taxon>
        <taxon>Fungi</taxon>
        <taxon>Dikarya</taxon>
        <taxon>Basidiomycota</taxon>
        <taxon>Pucciniomycotina</taxon>
        <taxon>Pucciniomycetes</taxon>
        <taxon>Pucciniales</taxon>
        <taxon>Sphaerophragmiaceae</taxon>
        <taxon>Austropuccinia</taxon>
    </lineage>
</organism>
<gene>
    <name evidence="2" type="ORF">O181_024580</name>
</gene>
<accession>A0A9Q3CKT8</accession>
<keyword evidence="1" id="KW-0472">Membrane</keyword>
<evidence type="ECO:0000313" key="3">
    <source>
        <dbReference type="Proteomes" id="UP000765509"/>
    </source>
</evidence>